<organism evidence="4 5">
    <name type="scientific">Stackebrandtia albiflava</name>
    <dbReference type="NCBI Taxonomy" id="406432"/>
    <lineage>
        <taxon>Bacteria</taxon>
        <taxon>Bacillati</taxon>
        <taxon>Actinomycetota</taxon>
        <taxon>Actinomycetes</taxon>
        <taxon>Glycomycetales</taxon>
        <taxon>Glycomycetaceae</taxon>
        <taxon>Stackebrandtia</taxon>
    </lineage>
</organism>
<dbReference type="PANTHER" id="PTHR11022">
    <property type="entry name" value="PEPTIDOGLYCAN RECOGNITION PROTEIN"/>
    <property type="match status" value="1"/>
</dbReference>
<dbReference type="AlphaFoldDB" id="A0A562V9V5"/>
<dbReference type="PANTHER" id="PTHR11022:SF41">
    <property type="entry name" value="PEPTIDOGLYCAN-RECOGNITION PROTEIN LC-RELATED"/>
    <property type="match status" value="1"/>
</dbReference>
<dbReference type="InterPro" id="IPR002502">
    <property type="entry name" value="Amidase_domain"/>
</dbReference>
<dbReference type="SMART" id="SM00701">
    <property type="entry name" value="PGRP"/>
    <property type="match status" value="1"/>
</dbReference>
<dbReference type="SMART" id="SM00644">
    <property type="entry name" value="Ami_2"/>
    <property type="match status" value="1"/>
</dbReference>
<dbReference type="GO" id="GO:0008745">
    <property type="term" value="F:N-acetylmuramoyl-L-alanine amidase activity"/>
    <property type="evidence" value="ECO:0007669"/>
    <property type="project" value="InterPro"/>
</dbReference>
<evidence type="ECO:0000256" key="1">
    <source>
        <dbReference type="ARBA" id="ARBA00007553"/>
    </source>
</evidence>
<dbReference type="InterPro" id="IPR033803">
    <property type="entry name" value="CBD-like_Golvesin-Xly"/>
</dbReference>
<reference evidence="4 5" key="1">
    <citation type="journal article" date="2013" name="Stand. Genomic Sci.">
        <title>Genomic Encyclopedia of Type Strains, Phase I: The one thousand microbial genomes (KMG-I) project.</title>
        <authorList>
            <person name="Kyrpides N.C."/>
            <person name="Woyke T."/>
            <person name="Eisen J.A."/>
            <person name="Garrity G."/>
            <person name="Lilburn T.G."/>
            <person name="Beck B.J."/>
            <person name="Whitman W.B."/>
            <person name="Hugenholtz P."/>
            <person name="Klenk H.P."/>
        </authorList>
    </citation>
    <scope>NUCLEOTIDE SEQUENCE [LARGE SCALE GENOMIC DNA]</scope>
    <source>
        <strain evidence="4 5">DSM 45044</strain>
    </source>
</reference>
<dbReference type="CDD" id="cd14488">
    <property type="entry name" value="CBM6-CBM35-CBM36_like_2"/>
    <property type="match status" value="1"/>
</dbReference>
<dbReference type="InterPro" id="IPR006311">
    <property type="entry name" value="TAT_signal"/>
</dbReference>
<dbReference type="InterPro" id="IPR036505">
    <property type="entry name" value="Amidase/PGRP_sf"/>
</dbReference>
<dbReference type="RefSeq" id="WP_147131975.1">
    <property type="nucleotide sequence ID" value="NZ_BAABIJ010000001.1"/>
</dbReference>
<dbReference type="CDD" id="cd06583">
    <property type="entry name" value="PGRP"/>
    <property type="match status" value="1"/>
</dbReference>
<sequence length="363" mass="38545">MSESPRVSRRSALRGAVVLGVGAAAGGGAVLTPTAAQAAVPRPTIASTSDWGARRPGSLTQLSNDPDKIVIHHTASANSNDFSLQHAYDLAYTIQGWHMNENNWSDSGQHFTISRGGHIMEGRHTSLRHLLDGDGMVQGAHAPGANTSGIGIENEGLYTSVLPTTQLWNSMVTFCAYICQQYGIRSSQIFGHRDFSATACPGNALYARLPQLRSEVQAKLDGGGGDPPDFQVVVDNGGSGFGASDNWGTSTYSSQRHGADYRFADPQTVSDAAYFRADIPAAGNYKIETWYPANAGYNSATPYVIYASDGNRTVHVDQRSNGGRWVSLGTFPLAAGNRSVVAVSRWTGTTGYVIADAVRISSA</sequence>
<dbReference type="SUPFAM" id="SSF55846">
    <property type="entry name" value="N-acetylmuramoyl-L-alanine amidase-like"/>
    <property type="match status" value="1"/>
</dbReference>
<proteinExistence type="inferred from homology"/>
<evidence type="ECO:0000313" key="5">
    <source>
        <dbReference type="Proteomes" id="UP000321617"/>
    </source>
</evidence>
<dbReference type="PROSITE" id="PS51318">
    <property type="entry name" value="TAT"/>
    <property type="match status" value="1"/>
</dbReference>
<evidence type="ECO:0000313" key="4">
    <source>
        <dbReference type="EMBL" id="TWJ14631.1"/>
    </source>
</evidence>
<comment type="similarity">
    <text evidence="1">Belongs to the N-acetylmuramoyl-L-alanine amidase 2 family.</text>
</comment>
<name>A0A562V9V5_9ACTN</name>
<dbReference type="Gene3D" id="2.60.120.260">
    <property type="entry name" value="Galactose-binding domain-like"/>
    <property type="match status" value="1"/>
</dbReference>
<accession>A0A562V9V5</accession>
<dbReference type="OrthoDB" id="514320at2"/>
<keyword evidence="5" id="KW-1185">Reference proteome</keyword>
<comment type="caution">
    <text evidence="4">The sequence shown here is derived from an EMBL/GenBank/DDBJ whole genome shotgun (WGS) entry which is preliminary data.</text>
</comment>
<dbReference type="GO" id="GO:0009253">
    <property type="term" value="P:peptidoglycan catabolic process"/>
    <property type="evidence" value="ECO:0007669"/>
    <property type="project" value="InterPro"/>
</dbReference>
<dbReference type="InterPro" id="IPR006619">
    <property type="entry name" value="PGRP_domain_met/bac"/>
</dbReference>
<dbReference type="GO" id="GO:0008270">
    <property type="term" value="F:zinc ion binding"/>
    <property type="evidence" value="ECO:0007669"/>
    <property type="project" value="InterPro"/>
</dbReference>
<protein>
    <submittedName>
        <fullName evidence="4">N-acetylmuramoyl-L-alanine amidase</fullName>
    </submittedName>
</protein>
<evidence type="ECO:0000259" key="2">
    <source>
        <dbReference type="SMART" id="SM00644"/>
    </source>
</evidence>
<dbReference type="EMBL" id="VLLL01000005">
    <property type="protein sequence ID" value="TWJ14631.1"/>
    <property type="molecule type" value="Genomic_DNA"/>
</dbReference>
<dbReference type="InterPro" id="IPR015510">
    <property type="entry name" value="PGRP"/>
</dbReference>
<evidence type="ECO:0000259" key="3">
    <source>
        <dbReference type="SMART" id="SM00701"/>
    </source>
</evidence>
<feature type="domain" description="Peptidoglycan recognition protein family" evidence="3">
    <location>
        <begin position="43"/>
        <end position="196"/>
    </location>
</feature>
<dbReference type="Proteomes" id="UP000321617">
    <property type="component" value="Unassembled WGS sequence"/>
</dbReference>
<gene>
    <name evidence="4" type="ORF">LX16_0317</name>
</gene>
<dbReference type="Pfam" id="PF01510">
    <property type="entry name" value="Amidase_2"/>
    <property type="match status" value="1"/>
</dbReference>
<dbReference type="Gene3D" id="3.40.80.10">
    <property type="entry name" value="Peptidoglycan recognition protein-like"/>
    <property type="match status" value="1"/>
</dbReference>
<dbReference type="Pfam" id="PF25275">
    <property type="entry name" value="Golvesin_C"/>
    <property type="match status" value="1"/>
</dbReference>
<feature type="domain" description="N-acetylmuramoyl-L-alanine amidase" evidence="2">
    <location>
        <begin position="57"/>
        <end position="202"/>
    </location>
</feature>